<dbReference type="Proteomes" id="UP000011960">
    <property type="component" value="Unassembled WGS sequence"/>
</dbReference>
<dbReference type="RefSeq" id="WP_008937331.1">
    <property type="nucleotide sequence ID" value="NZ_APAT01000005.1"/>
</dbReference>
<evidence type="ECO:0000313" key="2">
    <source>
        <dbReference type="Proteomes" id="UP000011960"/>
    </source>
</evidence>
<dbReference type="EMBL" id="APAT01000005">
    <property type="protein sequence ID" value="EMP57122.1"/>
    <property type="molecule type" value="Genomic_DNA"/>
</dbReference>
<name>M7DHH2_9GAMM</name>
<sequence>MAYATLQAFASMETVGIVTEDGIELCHWLGVADRRILRLVPELKSVLLDIEAWRTMILEPYKWLGPSVYVVGAFIGDGRVVGVMEGRQPMVRVLSSKPDALGRSFGYDTE</sequence>
<proteinExistence type="predicted"/>
<keyword evidence="2" id="KW-1185">Reference proteome</keyword>
<organism evidence="1 2">
    <name type="scientific">Marinobacter santoriniensis NKSG1</name>
    <dbReference type="NCBI Taxonomy" id="1288826"/>
    <lineage>
        <taxon>Bacteria</taxon>
        <taxon>Pseudomonadati</taxon>
        <taxon>Pseudomonadota</taxon>
        <taxon>Gammaproteobacteria</taxon>
        <taxon>Pseudomonadales</taxon>
        <taxon>Marinobacteraceae</taxon>
        <taxon>Marinobacter</taxon>
    </lineage>
</organism>
<reference evidence="1 2" key="1">
    <citation type="journal article" date="2013" name="Genome Announc.">
        <title>Genome Sequence of Hydrothermal Arsenic-Respiring Bacterium Marinobacter santoriniensis NKSG1T.</title>
        <authorList>
            <person name="Handley K.M."/>
            <person name="Upton M."/>
            <person name="Beatson S.A."/>
            <person name="Hery M."/>
            <person name="Lloyd J.R."/>
        </authorList>
    </citation>
    <scope>NUCLEOTIDE SEQUENCE [LARGE SCALE GENOMIC DNA]</scope>
    <source>
        <strain evidence="1 2">NKSG1</strain>
    </source>
</reference>
<accession>M7DHH2</accession>
<evidence type="ECO:0000313" key="1">
    <source>
        <dbReference type="EMBL" id="EMP57122.1"/>
    </source>
</evidence>
<comment type="caution">
    <text evidence="1">The sequence shown here is derived from an EMBL/GenBank/DDBJ whole genome shotgun (WGS) entry which is preliminary data.</text>
</comment>
<dbReference type="AlphaFoldDB" id="M7DHH2"/>
<protein>
    <submittedName>
        <fullName evidence="1">Uncharacterized protein</fullName>
    </submittedName>
</protein>
<gene>
    <name evidence="1" type="ORF">MSNKSG1_00828</name>
</gene>